<proteinExistence type="predicted"/>
<protein>
    <submittedName>
        <fullName evidence="1">Uncharacterized protein</fullName>
    </submittedName>
</protein>
<gene>
    <name evidence="1" type="ORF">S01H1_62127</name>
</gene>
<sequence>MSGVIRGGYPQETVAFVPEYVHIRRRLTMMRTEEPVDKDNSGLEIVP</sequence>
<comment type="caution">
    <text evidence="1">The sequence shown here is derived from an EMBL/GenBank/DDBJ whole genome shotgun (WGS) entry which is preliminary data.</text>
</comment>
<feature type="non-terminal residue" evidence="1">
    <location>
        <position position="47"/>
    </location>
</feature>
<evidence type="ECO:0000313" key="1">
    <source>
        <dbReference type="EMBL" id="GAG39487.1"/>
    </source>
</evidence>
<organism evidence="1">
    <name type="scientific">marine sediment metagenome</name>
    <dbReference type="NCBI Taxonomy" id="412755"/>
    <lineage>
        <taxon>unclassified sequences</taxon>
        <taxon>metagenomes</taxon>
        <taxon>ecological metagenomes</taxon>
    </lineage>
</organism>
<accession>X0XWB2</accession>
<reference evidence="1" key="1">
    <citation type="journal article" date="2014" name="Front. Microbiol.">
        <title>High frequency of phylogenetically diverse reductive dehalogenase-homologous genes in deep subseafloor sedimentary metagenomes.</title>
        <authorList>
            <person name="Kawai M."/>
            <person name="Futagami T."/>
            <person name="Toyoda A."/>
            <person name="Takaki Y."/>
            <person name="Nishi S."/>
            <person name="Hori S."/>
            <person name="Arai W."/>
            <person name="Tsubouchi T."/>
            <person name="Morono Y."/>
            <person name="Uchiyama I."/>
            <person name="Ito T."/>
            <person name="Fujiyama A."/>
            <person name="Inagaki F."/>
            <person name="Takami H."/>
        </authorList>
    </citation>
    <scope>NUCLEOTIDE SEQUENCE</scope>
    <source>
        <strain evidence="1">Expedition CK06-06</strain>
    </source>
</reference>
<dbReference type="EMBL" id="BARS01040787">
    <property type="protein sequence ID" value="GAG39487.1"/>
    <property type="molecule type" value="Genomic_DNA"/>
</dbReference>
<dbReference type="AlphaFoldDB" id="X0XWB2"/>
<name>X0XWB2_9ZZZZ</name>